<comment type="caution">
    <text evidence="2">The sequence shown here is derived from an EMBL/GenBank/DDBJ whole genome shotgun (WGS) entry which is preliminary data.</text>
</comment>
<feature type="compositionally biased region" description="Low complexity" evidence="1">
    <location>
        <begin position="117"/>
        <end position="128"/>
    </location>
</feature>
<keyword evidence="3" id="KW-1185">Reference proteome</keyword>
<dbReference type="OrthoDB" id="6436679at2759"/>
<evidence type="ECO:0000313" key="2">
    <source>
        <dbReference type="EMBL" id="MPC69267.1"/>
    </source>
</evidence>
<feature type="region of interest" description="Disordered" evidence="1">
    <location>
        <begin position="229"/>
        <end position="316"/>
    </location>
</feature>
<feature type="compositionally biased region" description="Polar residues" evidence="1">
    <location>
        <begin position="258"/>
        <end position="286"/>
    </location>
</feature>
<proteinExistence type="predicted"/>
<name>A0A5B7HJ35_PORTR</name>
<evidence type="ECO:0000313" key="3">
    <source>
        <dbReference type="Proteomes" id="UP000324222"/>
    </source>
</evidence>
<dbReference type="Proteomes" id="UP000324222">
    <property type="component" value="Unassembled WGS sequence"/>
</dbReference>
<organism evidence="2 3">
    <name type="scientific">Portunus trituberculatus</name>
    <name type="common">Swimming crab</name>
    <name type="synonym">Neptunus trituberculatus</name>
    <dbReference type="NCBI Taxonomy" id="210409"/>
    <lineage>
        <taxon>Eukaryota</taxon>
        <taxon>Metazoa</taxon>
        <taxon>Ecdysozoa</taxon>
        <taxon>Arthropoda</taxon>
        <taxon>Crustacea</taxon>
        <taxon>Multicrustacea</taxon>
        <taxon>Malacostraca</taxon>
        <taxon>Eumalacostraca</taxon>
        <taxon>Eucarida</taxon>
        <taxon>Decapoda</taxon>
        <taxon>Pleocyemata</taxon>
        <taxon>Brachyura</taxon>
        <taxon>Eubrachyura</taxon>
        <taxon>Portunoidea</taxon>
        <taxon>Portunidae</taxon>
        <taxon>Portuninae</taxon>
        <taxon>Portunus</taxon>
    </lineage>
</organism>
<feature type="compositionally biased region" description="Low complexity" evidence="1">
    <location>
        <begin position="303"/>
        <end position="314"/>
    </location>
</feature>
<feature type="compositionally biased region" description="Low complexity" evidence="1">
    <location>
        <begin position="175"/>
        <end position="186"/>
    </location>
</feature>
<evidence type="ECO:0000256" key="1">
    <source>
        <dbReference type="SAM" id="MobiDB-lite"/>
    </source>
</evidence>
<gene>
    <name evidence="2" type="ORF">E2C01_063486</name>
</gene>
<reference evidence="2 3" key="1">
    <citation type="submission" date="2019-05" db="EMBL/GenBank/DDBJ databases">
        <title>Another draft genome of Portunus trituberculatus and its Hox gene families provides insights of decapod evolution.</title>
        <authorList>
            <person name="Jeong J.-H."/>
            <person name="Song I."/>
            <person name="Kim S."/>
            <person name="Choi T."/>
            <person name="Kim D."/>
            <person name="Ryu S."/>
            <person name="Kim W."/>
        </authorList>
    </citation>
    <scope>NUCLEOTIDE SEQUENCE [LARGE SCALE GENOMIC DNA]</scope>
    <source>
        <tissue evidence="2">Muscle</tissue>
    </source>
</reference>
<feature type="region of interest" description="Disordered" evidence="1">
    <location>
        <begin position="115"/>
        <end position="186"/>
    </location>
</feature>
<accession>A0A5B7HJ35</accession>
<protein>
    <submittedName>
        <fullName evidence="2">Uncharacterized protein</fullName>
    </submittedName>
</protein>
<feature type="compositionally biased region" description="Polar residues" evidence="1">
    <location>
        <begin position="149"/>
        <end position="158"/>
    </location>
</feature>
<sequence>MGNEGGKITSYDDLCIDGLAGGGGSGVVSLDSGLRGLKARRTTSLVFGRRARVAAATEDDTCSSDDSGGFRTEWSDAEAAAGGGRVKVLRRRRQGEALSARRPSVAMVNRRHLLAESSSPPSSPGHSPHTQDRGTVSAKGSPVGAASPTPVSGLTDQPQEARSASKSPPSPPPRSSSFREFSARVPTTITNTTTTAVSPAAVSASTATATTTVQAEVHRNVLARAALPGGAEDEGLGGTGGGPVKPPPTAGGAFPRTGTLSFTPRLTRGLATTASPPPTNIDTCRTSPRDDSGAPPPPPEPAPSFSAATATATARPQFRKSSAIASLYLHGGHLGRRAPPLPAGWSARRVLLTGNVRRLAQGFEEKASSGADAPDSSGDDRWLPTSVRLRRLLRHTQARAAATTIAHRRPPPPPPRHDSKVLHRHAQACRGPSAFPATHPAESPPPCDCAAPPQSPFPTHLSSNRHSHSPIPGSSIHAYITYTAALTYTHLEGVLAPPPRRITRHTARHTPPRPATPTHC</sequence>
<dbReference type="AlphaFoldDB" id="A0A5B7HJ35"/>
<dbReference type="EMBL" id="VSRR010029127">
    <property type="protein sequence ID" value="MPC69267.1"/>
    <property type="molecule type" value="Genomic_DNA"/>
</dbReference>